<organism evidence="2 3">
    <name type="scientific">Planococcus citreus</name>
    <dbReference type="NCBI Taxonomy" id="1373"/>
    <lineage>
        <taxon>Bacteria</taxon>
        <taxon>Bacillati</taxon>
        <taxon>Bacillota</taxon>
        <taxon>Bacilli</taxon>
        <taxon>Bacillales</taxon>
        <taxon>Caryophanaceae</taxon>
        <taxon>Planococcus</taxon>
    </lineage>
</organism>
<keyword evidence="3" id="KW-1185">Reference proteome</keyword>
<dbReference type="GO" id="GO:0000156">
    <property type="term" value="F:phosphorelay response regulator activity"/>
    <property type="evidence" value="ECO:0007669"/>
    <property type="project" value="InterPro"/>
</dbReference>
<evidence type="ECO:0000259" key="1">
    <source>
        <dbReference type="PROSITE" id="PS50930"/>
    </source>
</evidence>
<dbReference type="SMART" id="SM00850">
    <property type="entry name" value="LytTR"/>
    <property type="match status" value="1"/>
</dbReference>
<evidence type="ECO:0000313" key="3">
    <source>
        <dbReference type="Proteomes" id="UP000280791"/>
    </source>
</evidence>
<dbReference type="Gene3D" id="2.40.50.40">
    <property type="match status" value="1"/>
</dbReference>
<dbReference type="PROSITE" id="PS50930">
    <property type="entry name" value="HTH_LYTTR"/>
    <property type="match status" value="1"/>
</dbReference>
<dbReference type="PANTHER" id="PTHR37299">
    <property type="entry name" value="TRANSCRIPTIONAL REGULATOR-RELATED"/>
    <property type="match status" value="1"/>
</dbReference>
<dbReference type="InterPro" id="IPR007492">
    <property type="entry name" value="LytTR_DNA-bd_dom"/>
</dbReference>
<reference evidence="2 3" key="1">
    <citation type="submission" date="2018-10" db="EMBL/GenBank/DDBJ databases">
        <title>Genomic Encyclopedia of Type Strains, Phase IV (KMG-IV): sequencing the most valuable type-strain genomes for metagenomic binning, comparative biology and taxonomic classification.</title>
        <authorList>
            <person name="Goeker M."/>
        </authorList>
    </citation>
    <scope>NUCLEOTIDE SEQUENCE [LARGE SCALE GENOMIC DNA]</scope>
    <source>
        <strain evidence="2 3">DSM 20549</strain>
    </source>
</reference>
<dbReference type="InterPro" id="IPR046947">
    <property type="entry name" value="LytR-like"/>
</dbReference>
<dbReference type="EMBL" id="RCCP01000001">
    <property type="protein sequence ID" value="RLJ90444.1"/>
    <property type="molecule type" value="Genomic_DNA"/>
</dbReference>
<sequence length="224" mass="25043">MDLKGEMAMANTVLEQVGFIIGDWIPKEASIAVAADNRYIYYKAGVHDLSIKEGQPVSSGTIAARVAKEGSKVEMYVEEAVLGSAYYGIGYPITIDNRDAVLVITLPPDYVVGRKKPLAFLTGKQDDSWRPIPVEKVSHIESSQKKTWFYADEDPYCSSHTLKNLKEQLPDYFLTVHRSFIVNVHYIEEIAKDVASNYVLTLRDGSTIPVSQNYTAEVRSRLGF</sequence>
<feature type="domain" description="HTH LytTR-type" evidence="1">
    <location>
        <begin position="161"/>
        <end position="224"/>
    </location>
</feature>
<keyword evidence="2" id="KW-0238">DNA-binding</keyword>
<proteinExistence type="predicted"/>
<name>A0A497YU04_9BACL</name>
<dbReference type="Proteomes" id="UP000280791">
    <property type="component" value="Unassembled WGS sequence"/>
</dbReference>
<dbReference type="GO" id="GO:0003677">
    <property type="term" value="F:DNA binding"/>
    <property type="evidence" value="ECO:0007669"/>
    <property type="project" value="UniProtKB-KW"/>
</dbReference>
<accession>A0A497YU04</accession>
<dbReference type="Pfam" id="PF04397">
    <property type="entry name" value="LytTR"/>
    <property type="match status" value="1"/>
</dbReference>
<evidence type="ECO:0000313" key="2">
    <source>
        <dbReference type="EMBL" id="RLJ90444.1"/>
    </source>
</evidence>
<protein>
    <submittedName>
        <fullName evidence="2">LytTr DNA-binding domain-containing protein</fullName>
    </submittedName>
</protein>
<dbReference type="Gene3D" id="2.20.25.10">
    <property type="match status" value="1"/>
</dbReference>
<dbReference type="AlphaFoldDB" id="A0A497YU04"/>
<dbReference type="PANTHER" id="PTHR37299:SF4">
    <property type="entry name" value="TRANSCRIPTIONAL REGULATOR"/>
    <property type="match status" value="1"/>
</dbReference>
<gene>
    <name evidence="2" type="ORF">DFR62_0588</name>
</gene>
<comment type="caution">
    <text evidence="2">The sequence shown here is derived from an EMBL/GenBank/DDBJ whole genome shotgun (WGS) entry which is preliminary data.</text>
</comment>